<name>A0A511N9G0_DEIC1</name>
<gene>
    <name evidence="1" type="ORF">DC3_50990</name>
</gene>
<dbReference type="Proteomes" id="UP000321306">
    <property type="component" value="Unassembled WGS sequence"/>
</dbReference>
<comment type="caution">
    <text evidence="1">The sequence shown here is derived from an EMBL/GenBank/DDBJ whole genome shotgun (WGS) entry which is preliminary data.</text>
</comment>
<organism evidence="1 2">
    <name type="scientific">Deinococcus cellulosilyticus (strain DSM 18568 / NBRC 106333 / KACC 11606 / 5516J-15)</name>
    <dbReference type="NCBI Taxonomy" id="1223518"/>
    <lineage>
        <taxon>Bacteria</taxon>
        <taxon>Thermotogati</taxon>
        <taxon>Deinococcota</taxon>
        <taxon>Deinococci</taxon>
        <taxon>Deinococcales</taxon>
        <taxon>Deinococcaceae</taxon>
        <taxon>Deinococcus</taxon>
    </lineage>
</organism>
<protein>
    <submittedName>
        <fullName evidence="1">Uncharacterized protein</fullName>
    </submittedName>
</protein>
<accession>A0A511N9G0</accession>
<reference evidence="1 2" key="1">
    <citation type="submission" date="2019-07" db="EMBL/GenBank/DDBJ databases">
        <title>Whole genome shotgun sequence of Deinococcus cellulosilyticus NBRC 106333.</title>
        <authorList>
            <person name="Hosoyama A."/>
            <person name="Uohara A."/>
            <person name="Ohji S."/>
            <person name="Ichikawa N."/>
        </authorList>
    </citation>
    <scope>NUCLEOTIDE SEQUENCE [LARGE SCALE GENOMIC DNA]</scope>
    <source>
        <strain evidence="1 2">NBRC 106333</strain>
    </source>
</reference>
<dbReference type="AlphaFoldDB" id="A0A511N9G0"/>
<evidence type="ECO:0000313" key="2">
    <source>
        <dbReference type="Proteomes" id="UP000321306"/>
    </source>
</evidence>
<dbReference type="RefSeq" id="WP_146890081.1">
    <property type="nucleotide sequence ID" value="NZ_BJXB01000035.1"/>
</dbReference>
<proteinExistence type="predicted"/>
<keyword evidence="2" id="KW-1185">Reference proteome</keyword>
<sequence length="110" mass="12757">MLKLFLVRHHLDCVLKLLATNDSALSLQEVHRRLEHSHQLLTSLQKGPPPRPWESWSVLQFHFRKNEVDAQLQTARNHLRGWVGPDQVHLAQQTLLVVHLTLVEPTATQR</sequence>
<dbReference type="EMBL" id="BJXB01000035">
    <property type="protein sequence ID" value="GEM49464.1"/>
    <property type="molecule type" value="Genomic_DNA"/>
</dbReference>
<evidence type="ECO:0000313" key="1">
    <source>
        <dbReference type="EMBL" id="GEM49464.1"/>
    </source>
</evidence>